<gene>
    <name evidence="2" type="ORF">LTR82_013963</name>
</gene>
<accession>A0AAN6J2S0</accession>
<feature type="region of interest" description="Disordered" evidence="1">
    <location>
        <begin position="210"/>
        <end position="291"/>
    </location>
</feature>
<organism evidence="2 3">
    <name type="scientific">Friedmanniomyces endolithicus</name>
    <dbReference type="NCBI Taxonomy" id="329885"/>
    <lineage>
        <taxon>Eukaryota</taxon>
        <taxon>Fungi</taxon>
        <taxon>Dikarya</taxon>
        <taxon>Ascomycota</taxon>
        <taxon>Pezizomycotina</taxon>
        <taxon>Dothideomycetes</taxon>
        <taxon>Dothideomycetidae</taxon>
        <taxon>Mycosphaerellales</taxon>
        <taxon>Teratosphaeriaceae</taxon>
        <taxon>Friedmanniomyces</taxon>
    </lineage>
</organism>
<feature type="region of interest" description="Disordered" evidence="1">
    <location>
        <begin position="1"/>
        <end position="69"/>
    </location>
</feature>
<reference evidence="2" key="1">
    <citation type="submission" date="2021-12" db="EMBL/GenBank/DDBJ databases">
        <title>Black yeast isolated from Biological Soil Crust.</title>
        <authorList>
            <person name="Kurbessoian T."/>
        </authorList>
    </citation>
    <scope>NUCLEOTIDE SEQUENCE</scope>
    <source>
        <strain evidence="2">CCFEE 5208</strain>
    </source>
</reference>
<proteinExistence type="predicted"/>
<dbReference type="EMBL" id="JASUXU010000065">
    <property type="protein sequence ID" value="KAK0312331.1"/>
    <property type="molecule type" value="Genomic_DNA"/>
</dbReference>
<evidence type="ECO:0000313" key="3">
    <source>
        <dbReference type="Proteomes" id="UP001168146"/>
    </source>
</evidence>
<evidence type="ECO:0000313" key="2">
    <source>
        <dbReference type="EMBL" id="KAK0312331.1"/>
    </source>
</evidence>
<evidence type="ECO:0000256" key="1">
    <source>
        <dbReference type="SAM" id="MobiDB-lite"/>
    </source>
</evidence>
<feature type="compositionally biased region" description="Polar residues" evidence="1">
    <location>
        <begin position="45"/>
        <end position="58"/>
    </location>
</feature>
<dbReference type="Proteomes" id="UP001168146">
    <property type="component" value="Unassembled WGS sequence"/>
</dbReference>
<name>A0AAN6J2S0_9PEZI</name>
<comment type="caution">
    <text evidence="2">The sequence shown here is derived from an EMBL/GenBank/DDBJ whole genome shotgun (WGS) entry which is preliminary data.</text>
</comment>
<dbReference type="AlphaFoldDB" id="A0AAN6J2S0"/>
<protein>
    <submittedName>
        <fullName evidence="2">Uncharacterized protein</fullName>
    </submittedName>
</protein>
<sequence>MAESEELAGSQASTPLPRDDDLVVQLDRASLGRSAPDYKEGHLQATEQEASSSGSTDSPGMILSRHAGSKALRHEKGMLVRTCFGRDTRRWDVDTQRSEGQRTQRLGPGKYEGKWVVEVQERTLELADVWVDSALHRWVTTAHGQQASPRRQPACQAAGGELSAGLGAQAPGRMDSVISWNAAGKQIVESRTFLGANSAYRKELNASPLRAGGDEINGCETSDAGVRAPERETRISIVDLSSSGAGGSPRASDGAPPAQPELDACRLKASGDGSSAQETQKRNRSSSPAHCELLSLLRATRLALREEATAGAEDLGRENPS</sequence>